<keyword evidence="4" id="KW-0456">Lyase</keyword>
<keyword evidence="3" id="KW-0862">Zinc</keyword>
<dbReference type="AlphaFoldDB" id="A0A4Q7LBU2"/>
<dbReference type="Pfam" id="PF04828">
    <property type="entry name" value="GFA"/>
    <property type="match status" value="1"/>
</dbReference>
<proteinExistence type="inferred from homology"/>
<dbReference type="PROSITE" id="PS51891">
    <property type="entry name" value="CENP_V_GFA"/>
    <property type="match status" value="1"/>
</dbReference>
<comment type="caution">
    <text evidence="6">The sequence shown here is derived from an EMBL/GenBank/DDBJ whole genome shotgun (WGS) entry which is preliminary data.</text>
</comment>
<organism evidence="6 7">
    <name type="scientific">Sphaerotilus mobilis</name>
    <dbReference type="NCBI Taxonomy" id="47994"/>
    <lineage>
        <taxon>Bacteria</taxon>
        <taxon>Pseudomonadati</taxon>
        <taxon>Pseudomonadota</taxon>
        <taxon>Betaproteobacteria</taxon>
        <taxon>Burkholderiales</taxon>
        <taxon>Sphaerotilaceae</taxon>
        <taxon>Sphaerotilus</taxon>
    </lineage>
</organism>
<dbReference type="PANTHER" id="PTHR33337">
    <property type="entry name" value="GFA DOMAIN-CONTAINING PROTEIN"/>
    <property type="match status" value="1"/>
</dbReference>
<name>A0A4Q7LBU2_9BURK</name>
<evidence type="ECO:0000256" key="4">
    <source>
        <dbReference type="ARBA" id="ARBA00023239"/>
    </source>
</evidence>
<reference evidence="6 7" key="1">
    <citation type="submission" date="2019-02" db="EMBL/GenBank/DDBJ databases">
        <title>Genomic Encyclopedia of Type Strains, Phase IV (KMG-IV): sequencing the most valuable type-strain genomes for metagenomic binning, comparative biology and taxonomic classification.</title>
        <authorList>
            <person name="Goeker M."/>
        </authorList>
    </citation>
    <scope>NUCLEOTIDE SEQUENCE [LARGE SCALE GENOMIC DNA]</scope>
    <source>
        <strain evidence="6 7">DSM 10617</strain>
    </source>
</reference>
<gene>
    <name evidence="6" type="ORF">EV685_4091</name>
</gene>
<dbReference type="InterPro" id="IPR006913">
    <property type="entry name" value="CENP-V/GFA"/>
</dbReference>
<evidence type="ECO:0000256" key="3">
    <source>
        <dbReference type="ARBA" id="ARBA00022833"/>
    </source>
</evidence>
<protein>
    <recommendedName>
        <fullName evidence="5">CENP-V/GFA domain-containing protein</fullName>
    </recommendedName>
</protein>
<evidence type="ECO:0000256" key="2">
    <source>
        <dbReference type="ARBA" id="ARBA00022723"/>
    </source>
</evidence>
<dbReference type="RefSeq" id="WP_130483902.1">
    <property type="nucleotide sequence ID" value="NZ_SGWV01000015.1"/>
</dbReference>
<feature type="domain" description="CENP-V/GFA" evidence="5">
    <location>
        <begin position="4"/>
        <end position="122"/>
    </location>
</feature>
<dbReference type="EMBL" id="SGWV01000015">
    <property type="protein sequence ID" value="RZS46672.1"/>
    <property type="molecule type" value="Genomic_DNA"/>
</dbReference>
<dbReference type="SUPFAM" id="SSF51316">
    <property type="entry name" value="Mss4-like"/>
    <property type="match status" value="1"/>
</dbReference>
<dbReference type="InterPro" id="IPR011057">
    <property type="entry name" value="Mss4-like_sf"/>
</dbReference>
<keyword evidence="2" id="KW-0479">Metal-binding</keyword>
<keyword evidence="7" id="KW-1185">Reference proteome</keyword>
<dbReference type="Gene3D" id="3.90.1590.10">
    <property type="entry name" value="glutathione-dependent formaldehyde- activating enzyme (gfa)"/>
    <property type="match status" value="1"/>
</dbReference>
<accession>A0A4Q7LBU2</accession>
<evidence type="ECO:0000256" key="1">
    <source>
        <dbReference type="ARBA" id="ARBA00005495"/>
    </source>
</evidence>
<evidence type="ECO:0000313" key="6">
    <source>
        <dbReference type="EMBL" id="RZS46672.1"/>
    </source>
</evidence>
<dbReference type="PANTHER" id="PTHR33337:SF40">
    <property type="entry name" value="CENP-V_GFA DOMAIN-CONTAINING PROTEIN-RELATED"/>
    <property type="match status" value="1"/>
</dbReference>
<evidence type="ECO:0000259" key="5">
    <source>
        <dbReference type="PROSITE" id="PS51891"/>
    </source>
</evidence>
<sequence length="141" mass="14973">MPSIEGGCLCGDVRYTTTAEPVVVALCHCTHCQRQSGAAYSVNVGVPKGALQFTRGRTQVYADTGGSGQPVYRHFCGRCGSPILSDVVARPTLDWVKAGTLDDTSWVRPTLALWCDSAQPWVEANDMPAGVQTFAQGPKAA</sequence>
<dbReference type="GO" id="GO:0016846">
    <property type="term" value="F:carbon-sulfur lyase activity"/>
    <property type="evidence" value="ECO:0007669"/>
    <property type="project" value="InterPro"/>
</dbReference>
<comment type="similarity">
    <text evidence="1">Belongs to the Gfa family.</text>
</comment>
<dbReference type="GO" id="GO:0046872">
    <property type="term" value="F:metal ion binding"/>
    <property type="evidence" value="ECO:0007669"/>
    <property type="project" value="UniProtKB-KW"/>
</dbReference>
<evidence type="ECO:0000313" key="7">
    <source>
        <dbReference type="Proteomes" id="UP000293433"/>
    </source>
</evidence>
<dbReference type="OrthoDB" id="327703at2"/>
<dbReference type="Proteomes" id="UP000293433">
    <property type="component" value="Unassembled WGS sequence"/>
</dbReference>